<evidence type="ECO:0000256" key="15">
    <source>
        <dbReference type="ARBA" id="ARBA00022989"/>
    </source>
</evidence>
<keyword evidence="14" id="KW-0653">Protein transport</keyword>
<evidence type="ECO:0000256" key="1">
    <source>
        <dbReference type="ARBA" id="ARBA00004477"/>
    </source>
</evidence>
<evidence type="ECO:0000259" key="24">
    <source>
        <dbReference type="PROSITE" id="PS50127"/>
    </source>
</evidence>
<dbReference type="InterPro" id="IPR041672">
    <property type="entry name" value="Bap31/Bap29_C"/>
</dbReference>
<dbReference type="SUPFAM" id="SSF68906">
    <property type="entry name" value="SAP domain"/>
    <property type="match status" value="1"/>
</dbReference>
<dbReference type="FunFam" id="1.10.225.10:FF:000003">
    <property type="entry name" value="Mesencephalic astrocyte-derived neurotrophic factor"/>
    <property type="match status" value="1"/>
</dbReference>
<dbReference type="EnsemblMetazoa" id="OVOC4162.1">
    <property type="protein sequence ID" value="OVOC4162.1"/>
    <property type="gene ID" value="WBGene00240971"/>
</dbReference>
<dbReference type="Pfam" id="PF10208">
    <property type="entry name" value="ARMET_C"/>
    <property type="match status" value="1"/>
</dbReference>
<evidence type="ECO:0000256" key="6">
    <source>
        <dbReference type="ARBA" id="ARBA00022448"/>
    </source>
</evidence>
<dbReference type="FunFam" id="1.20.5.110:FF:000011">
    <property type="entry name" value="B-cell receptor-associated protein 29"/>
    <property type="match status" value="1"/>
</dbReference>
<dbReference type="SMART" id="SM00212">
    <property type="entry name" value="UBCc"/>
    <property type="match status" value="1"/>
</dbReference>
<dbReference type="Pfam" id="PF18035">
    <property type="entry name" value="Bap31_Bap29_C"/>
    <property type="match status" value="1"/>
</dbReference>
<dbReference type="GO" id="GO:0005789">
    <property type="term" value="C:endoplasmic reticulum membrane"/>
    <property type="evidence" value="ECO:0007669"/>
    <property type="project" value="UniProtKB-SubCell"/>
</dbReference>
<dbReference type="GO" id="GO:0015031">
    <property type="term" value="P:protein transport"/>
    <property type="evidence" value="ECO:0007669"/>
    <property type="project" value="UniProtKB-KW"/>
</dbReference>
<dbReference type="GO" id="GO:0016740">
    <property type="term" value="F:transferase activity"/>
    <property type="evidence" value="ECO:0007669"/>
    <property type="project" value="UniProtKB-KW"/>
</dbReference>
<evidence type="ECO:0000256" key="12">
    <source>
        <dbReference type="ARBA" id="ARBA00022786"/>
    </source>
</evidence>
<dbReference type="PANTHER" id="PTHR12990">
    <property type="entry name" value="ARMET-LIKE PROTEIN"/>
    <property type="match status" value="1"/>
</dbReference>
<dbReference type="Gene3D" id="3.10.110.10">
    <property type="entry name" value="Ubiquitin Conjugating Enzyme"/>
    <property type="match status" value="1"/>
</dbReference>
<keyword evidence="12" id="KW-0833">Ubl conjugation pathway</keyword>
<dbReference type="InterPro" id="IPR019345">
    <property type="entry name" value="ARMET_C"/>
</dbReference>
<evidence type="ECO:0000256" key="18">
    <source>
        <dbReference type="ARBA" id="ARBA00023157"/>
    </source>
</evidence>
<evidence type="ECO:0000256" key="17">
    <source>
        <dbReference type="ARBA" id="ARBA00023136"/>
    </source>
</evidence>
<comment type="similarity">
    <text evidence="4">Belongs to the BCAP29/BCAP31 family.</text>
</comment>
<dbReference type="InterPro" id="IPR023313">
    <property type="entry name" value="UBQ-conjugating_AS"/>
</dbReference>
<comment type="function">
    <text evidence="19">Required during the maturation of the embryonic nervous system for maintenance of neuronal and cuticular connectivity. Essential for maintenance of dopaminergic neurons and dopamine levels.</text>
</comment>
<dbReference type="GO" id="GO:0005615">
    <property type="term" value="C:extracellular space"/>
    <property type="evidence" value="ECO:0007669"/>
    <property type="project" value="TreeGrafter"/>
</dbReference>
<dbReference type="Pfam" id="PF20145">
    <property type="entry name" value="ARMET_N"/>
    <property type="match status" value="1"/>
</dbReference>
<evidence type="ECO:0000256" key="22">
    <source>
        <dbReference type="SAM" id="Coils"/>
    </source>
</evidence>
<name>A0A8R1XUU8_ONCVO</name>
<dbReference type="PANTHER" id="PTHR12990:SF5">
    <property type="entry name" value="MESENCEPHALIC ASTROCYTE-DERIVED NEUROTROPHIC FACTOR HOMOLOG"/>
    <property type="match status" value="1"/>
</dbReference>
<evidence type="ECO:0000256" key="9">
    <source>
        <dbReference type="ARBA" id="ARBA00022692"/>
    </source>
</evidence>
<feature type="coiled-coil region" evidence="22">
    <location>
        <begin position="541"/>
        <end position="589"/>
    </location>
</feature>
<keyword evidence="18" id="KW-1015">Disulfide bond</keyword>
<dbReference type="Proteomes" id="UP000024404">
    <property type="component" value="Unassembled WGS sequence"/>
</dbReference>
<dbReference type="Pfam" id="PF00179">
    <property type="entry name" value="UQ_con"/>
    <property type="match status" value="1"/>
</dbReference>
<keyword evidence="10" id="KW-0053">Apoptosis</keyword>
<evidence type="ECO:0000256" key="21">
    <source>
        <dbReference type="PROSITE-ProRule" id="PRU10133"/>
    </source>
</evidence>
<evidence type="ECO:0000256" key="10">
    <source>
        <dbReference type="ARBA" id="ARBA00022703"/>
    </source>
</evidence>
<keyword evidence="13" id="KW-0256">Endoplasmic reticulum</keyword>
<evidence type="ECO:0000256" key="16">
    <source>
        <dbReference type="ARBA" id="ARBA00023054"/>
    </source>
</evidence>
<evidence type="ECO:0000256" key="4">
    <source>
        <dbReference type="ARBA" id="ARBA00007956"/>
    </source>
</evidence>
<feature type="active site" description="Glycyl thioester intermediate" evidence="21">
    <location>
        <position position="317"/>
    </location>
</feature>
<organism evidence="25 26">
    <name type="scientific">Onchocerca volvulus</name>
    <dbReference type="NCBI Taxonomy" id="6282"/>
    <lineage>
        <taxon>Eukaryota</taxon>
        <taxon>Metazoa</taxon>
        <taxon>Ecdysozoa</taxon>
        <taxon>Nematoda</taxon>
        <taxon>Chromadorea</taxon>
        <taxon>Rhabditida</taxon>
        <taxon>Spirurina</taxon>
        <taxon>Spiruromorpha</taxon>
        <taxon>Filarioidea</taxon>
        <taxon>Onchocercidae</taxon>
        <taxon>Onchocerca</taxon>
    </lineage>
</organism>
<reference evidence="25" key="2">
    <citation type="submission" date="2022-06" db="UniProtKB">
        <authorList>
            <consortium name="EnsemblMetazoa"/>
        </authorList>
    </citation>
    <scope>IDENTIFICATION</scope>
</reference>
<keyword evidence="9 23" id="KW-0812">Transmembrane</keyword>
<dbReference type="PROSITE" id="PS00183">
    <property type="entry name" value="UBC_1"/>
    <property type="match status" value="1"/>
</dbReference>
<dbReference type="Gene3D" id="1.10.720.30">
    <property type="entry name" value="SAP domain"/>
    <property type="match status" value="1"/>
</dbReference>
<dbReference type="FunFam" id="1.10.720.30:FF:000003">
    <property type="entry name" value="Mesencephalic astrocyte-derived neurotrophic factor"/>
    <property type="match status" value="1"/>
</dbReference>
<reference evidence="26" key="1">
    <citation type="submission" date="2013-10" db="EMBL/GenBank/DDBJ databases">
        <title>Genome sequencing of Onchocerca volvulus.</title>
        <authorList>
            <person name="Cotton J."/>
            <person name="Tsai J."/>
            <person name="Stanley E."/>
            <person name="Tracey A."/>
            <person name="Holroyd N."/>
            <person name="Lustigman S."/>
            <person name="Berriman M."/>
        </authorList>
    </citation>
    <scope>NUCLEOTIDE SEQUENCE</scope>
</reference>
<dbReference type="OMA" id="IREHCEN"/>
<keyword evidence="7" id="KW-0964">Secreted</keyword>
<keyword evidence="17 23" id="KW-0472">Membrane</keyword>
<evidence type="ECO:0000256" key="11">
    <source>
        <dbReference type="ARBA" id="ARBA00022729"/>
    </source>
</evidence>
<dbReference type="Gene3D" id="1.10.225.10">
    <property type="entry name" value="Saposin-like"/>
    <property type="match status" value="1"/>
</dbReference>
<feature type="transmembrane region" description="Helical" evidence="23">
    <location>
        <begin position="62"/>
        <end position="78"/>
    </location>
</feature>
<dbReference type="InterPro" id="IPR045332">
    <property type="entry name" value="ARMET_N"/>
</dbReference>
<dbReference type="AlphaFoldDB" id="A0A8R1XUU8"/>
<keyword evidence="8" id="KW-0808">Transferase</keyword>
<proteinExistence type="inferred from homology"/>
<evidence type="ECO:0000256" key="13">
    <source>
        <dbReference type="ARBA" id="ARBA00022824"/>
    </source>
</evidence>
<feature type="transmembrane region" description="Helical" evidence="23">
    <location>
        <begin position="39"/>
        <end position="57"/>
    </location>
</feature>
<dbReference type="Gene3D" id="1.20.5.110">
    <property type="match status" value="1"/>
</dbReference>
<dbReference type="InterPro" id="IPR040463">
    <property type="entry name" value="BAP29/BAP31_N"/>
</dbReference>
<dbReference type="SUPFAM" id="SSF54495">
    <property type="entry name" value="UBC-like"/>
    <property type="match status" value="1"/>
</dbReference>
<accession>A0A8R1XUU8</accession>
<evidence type="ECO:0000256" key="3">
    <source>
        <dbReference type="ARBA" id="ARBA00005617"/>
    </source>
</evidence>
<dbReference type="InterPro" id="IPR045333">
    <property type="entry name" value="ARMET-like"/>
</dbReference>
<evidence type="ECO:0000256" key="23">
    <source>
        <dbReference type="SAM" id="Phobius"/>
    </source>
</evidence>
<evidence type="ECO:0000256" key="20">
    <source>
        <dbReference type="ARBA" id="ARBA00032923"/>
    </source>
</evidence>
<protein>
    <recommendedName>
        <fullName evidence="5">Mesencephalic astrocyte-derived neurotrophic factor homolog</fullName>
    </recommendedName>
    <alternativeName>
        <fullName evidence="20">MANF/CDNF-like protein</fullName>
    </alternativeName>
</protein>
<keyword evidence="16 22" id="KW-0175">Coiled coil</keyword>
<keyword evidence="6" id="KW-0813">Transport</keyword>
<dbReference type="GO" id="GO:0016567">
    <property type="term" value="P:protein ubiquitination"/>
    <property type="evidence" value="ECO:0007669"/>
    <property type="project" value="UniProtKB-ARBA"/>
</dbReference>
<dbReference type="InterPro" id="IPR000608">
    <property type="entry name" value="UBC"/>
</dbReference>
<evidence type="ECO:0000313" key="26">
    <source>
        <dbReference type="Proteomes" id="UP000024404"/>
    </source>
</evidence>
<dbReference type="Pfam" id="PF05529">
    <property type="entry name" value="Bap31"/>
    <property type="match status" value="1"/>
</dbReference>
<feature type="transmembrane region" description="Helical" evidence="23">
    <location>
        <begin position="430"/>
        <end position="449"/>
    </location>
</feature>
<sequence length="596" mass="67889">MTSTQRLRHRRWDEKIAYGVTPGMITKATHVLVSSQKNLWAFIGGAMFGGGCVMRFLSRTMWTINLLVSLFLPYLLYAKRQESCEVCEKVLRDVMDDMAISDRSDANKIDEALREHCGGVKGKENKFCFYIGALPESATSIMSDVVKPLSWSMPVEKVCEKLRTMDSQICELKFDKSIDWKTVDLKKLRVKELKKILENWGEECKGCTEKSEYVTRITEVKPKYVKNEFMAGALPRRITKETQRLIADPVPGISAVPDDNNARYFHVIIAGPEGSPFAGGVFKLELFLPEEYPMAAPKVRFMTKIYHPNIDKLGRICLDILKDKWSPALQIRTVLLSIQALLSAPNPDDPLATDVAEQWKSNESDAIRIAQEWTRIHANGQRMTLQWFVVALILYLEIAVVLLLLLPWIRPSLWSKFFKSRMVKTFEKHANVYFISVLCILLLLFADAIREVRKYANEVAIEASIRHTADSENVVHMRLFRAQRNLYISGFALLLFLVIKRLVALLSRGALLEAAAEAAMKQAESASKTAKSYMYGDKEREKELERQVEELGKELKSAQVDRDAMKEQAEGLQREYDRVCGLLEQAEKASGDKKED</sequence>
<keyword evidence="26" id="KW-1185">Reference proteome</keyword>
<keyword evidence="11" id="KW-0732">Signal</keyword>
<dbReference type="InterPro" id="IPR036361">
    <property type="entry name" value="SAP_dom_sf"/>
</dbReference>
<evidence type="ECO:0000256" key="7">
    <source>
        <dbReference type="ARBA" id="ARBA00022525"/>
    </source>
</evidence>
<evidence type="ECO:0000256" key="2">
    <source>
        <dbReference type="ARBA" id="ARBA00004613"/>
    </source>
</evidence>
<comment type="similarity">
    <text evidence="3">Belongs to the ARMET family.</text>
</comment>
<feature type="transmembrane region" description="Helical" evidence="23">
    <location>
        <begin position="486"/>
        <end position="503"/>
    </location>
</feature>
<feature type="transmembrane region" description="Helical" evidence="23">
    <location>
        <begin position="385"/>
        <end position="409"/>
    </location>
</feature>
<dbReference type="InterPro" id="IPR016135">
    <property type="entry name" value="UBQ-conjugating_enzyme/RWD"/>
</dbReference>
<dbReference type="GO" id="GO:0031175">
    <property type="term" value="P:neuron projection development"/>
    <property type="evidence" value="ECO:0007669"/>
    <property type="project" value="TreeGrafter"/>
</dbReference>
<evidence type="ECO:0000313" key="25">
    <source>
        <dbReference type="EnsemblMetazoa" id="OVOC4162.1"/>
    </source>
</evidence>
<comment type="subcellular location">
    <subcellularLocation>
        <location evidence="1">Endoplasmic reticulum membrane</location>
        <topology evidence="1">Multi-pass membrane protein</topology>
    </subcellularLocation>
    <subcellularLocation>
        <location evidence="2">Secreted</location>
    </subcellularLocation>
</comment>
<evidence type="ECO:0000256" key="19">
    <source>
        <dbReference type="ARBA" id="ARBA00024999"/>
    </source>
</evidence>
<dbReference type="PROSITE" id="PS50127">
    <property type="entry name" value="UBC_2"/>
    <property type="match status" value="1"/>
</dbReference>
<dbReference type="CDD" id="cd23813">
    <property type="entry name" value="UBCc_UBE2N"/>
    <property type="match status" value="1"/>
</dbReference>
<dbReference type="FunFam" id="3.10.110.10:FF:000015">
    <property type="entry name" value="Ubiquitin-conjugating enzyme E2 N"/>
    <property type="match status" value="1"/>
</dbReference>
<dbReference type="GO" id="GO:0006915">
    <property type="term" value="P:apoptotic process"/>
    <property type="evidence" value="ECO:0007669"/>
    <property type="project" value="UniProtKB-KW"/>
</dbReference>
<dbReference type="GO" id="GO:0071542">
    <property type="term" value="P:dopaminergic neuron differentiation"/>
    <property type="evidence" value="ECO:0007669"/>
    <property type="project" value="TreeGrafter"/>
</dbReference>
<evidence type="ECO:0000256" key="14">
    <source>
        <dbReference type="ARBA" id="ARBA00022927"/>
    </source>
</evidence>
<evidence type="ECO:0000256" key="8">
    <source>
        <dbReference type="ARBA" id="ARBA00022679"/>
    </source>
</evidence>
<keyword evidence="15 23" id="KW-1133">Transmembrane helix</keyword>
<feature type="domain" description="UBC core" evidence="24">
    <location>
        <begin position="233"/>
        <end position="379"/>
    </location>
</feature>
<evidence type="ECO:0000256" key="5">
    <source>
        <dbReference type="ARBA" id="ARBA00014267"/>
    </source>
</evidence>
<dbReference type="GO" id="GO:0031372">
    <property type="term" value="C:UBC13-MMS2 complex"/>
    <property type="evidence" value="ECO:0007669"/>
    <property type="project" value="UniProtKB-ARBA"/>
</dbReference>
<dbReference type="EMBL" id="CMVM020000128">
    <property type="status" value="NOT_ANNOTATED_CDS"/>
    <property type="molecule type" value="Genomic_DNA"/>
</dbReference>